<feature type="domain" description="HSF-type DNA-binding" evidence="7">
    <location>
        <begin position="154"/>
        <end position="261"/>
    </location>
</feature>
<evidence type="ECO:0000256" key="5">
    <source>
        <dbReference type="RuleBase" id="RU004020"/>
    </source>
</evidence>
<evidence type="ECO:0000256" key="3">
    <source>
        <dbReference type="ARBA" id="ARBA00023125"/>
    </source>
</evidence>
<dbReference type="InterPro" id="IPR000232">
    <property type="entry name" value="HSF_DNA-bd"/>
</dbReference>
<dbReference type="EMBL" id="KL584755">
    <property type="protein sequence ID" value="KEQ96922.1"/>
    <property type="molecule type" value="Genomic_DNA"/>
</dbReference>
<feature type="compositionally biased region" description="Gly residues" evidence="6">
    <location>
        <begin position="716"/>
        <end position="726"/>
    </location>
</feature>
<comment type="similarity">
    <text evidence="2 5">Belongs to the HSF family.</text>
</comment>
<dbReference type="PRINTS" id="PR00056">
    <property type="entry name" value="HSFDOMAIN"/>
</dbReference>
<dbReference type="PANTHER" id="PTHR10015:SF427">
    <property type="entry name" value="HEAT SHOCK FACTOR PROTEIN"/>
    <property type="match status" value="1"/>
</dbReference>
<reference evidence="8 9" key="1">
    <citation type="journal article" date="2014" name="BMC Genomics">
        <title>Genome sequencing of four Aureobasidium pullulans varieties: biotechnological potential, stress tolerance, and description of new species.</title>
        <authorList>
            <person name="Gostin Ar C."/>
            <person name="Ohm R.A."/>
            <person name="Kogej T."/>
            <person name="Sonjak S."/>
            <person name="Turk M."/>
            <person name="Zajc J."/>
            <person name="Zalar P."/>
            <person name="Grube M."/>
            <person name="Sun H."/>
            <person name="Han J."/>
            <person name="Sharma A."/>
            <person name="Chiniquy J."/>
            <person name="Ngan C.Y."/>
            <person name="Lipzen A."/>
            <person name="Barry K."/>
            <person name="Grigoriev I.V."/>
            <person name="Gunde-Cimerman N."/>
        </authorList>
    </citation>
    <scope>NUCLEOTIDE SEQUENCE [LARGE SCALE GENOMIC DNA]</scope>
    <source>
        <strain evidence="8 9">EXF-2481</strain>
    </source>
</reference>
<dbReference type="InterPro" id="IPR036390">
    <property type="entry name" value="WH_DNA-bd_sf"/>
</dbReference>
<feature type="compositionally biased region" description="Low complexity" evidence="6">
    <location>
        <begin position="457"/>
        <end position="470"/>
    </location>
</feature>
<feature type="compositionally biased region" description="Low complexity" evidence="6">
    <location>
        <begin position="675"/>
        <end position="692"/>
    </location>
</feature>
<dbReference type="AlphaFoldDB" id="A0A074YS30"/>
<dbReference type="GO" id="GO:0005634">
    <property type="term" value="C:nucleus"/>
    <property type="evidence" value="ECO:0007669"/>
    <property type="project" value="UniProtKB-SubCell"/>
</dbReference>
<feature type="region of interest" description="Disordered" evidence="6">
    <location>
        <begin position="1"/>
        <end position="39"/>
    </location>
</feature>
<dbReference type="SUPFAM" id="SSF46785">
    <property type="entry name" value="Winged helix' DNA-binding domain"/>
    <property type="match status" value="1"/>
</dbReference>
<dbReference type="Gene3D" id="1.10.10.10">
    <property type="entry name" value="Winged helix-like DNA-binding domain superfamily/Winged helix DNA-binding domain"/>
    <property type="match status" value="1"/>
</dbReference>
<dbReference type="SMART" id="SM00415">
    <property type="entry name" value="HSF"/>
    <property type="match status" value="1"/>
</dbReference>
<dbReference type="Pfam" id="PF00447">
    <property type="entry name" value="HSF_DNA-bind"/>
    <property type="match status" value="1"/>
</dbReference>
<dbReference type="FunFam" id="1.10.10.10:FF:000173">
    <property type="entry name" value="Heat shock transcription factor Hsf1"/>
    <property type="match status" value="1"/>
</dbReference>
<dbReference type="Proteomes" id="UP000030641">
    <property type="component" value="Unassembled WGS sequence"/>
</dbReference>
<feature type="compositionally biased region" description="Polar residues" evidence="6">
    <location>
        <begin position="409"/>
        <end position="422"/>
    </location>
</feature>
<feature type="compositionally biased region" description="Low complexity" evidence="6">
    <location>
        <begin position="478"/>
        <end position="487"/>
    </location>
</feature>
<feature type="region of interest" description="Disordered" evidence="6">
    <location>
        <begin position="266"/>
        <end position="302"/>
    </location>
</feature>
<dbReference type="GO" id="GO:0043565">
    <property type="term" value="F:sequence-specific DNA binding"/>
    <property type="evidence" value="ECO:0007669"/>
    <property type="project" value="InterPro"/>
</dbReference>
<accession>A0A074YS30</accession>
<evidence type="ECO:0000256" key="1">
    <source>
        <dbReference type="ARBA" id="ARBA00004123"/>
    </source>
</evidence>
<feature type="region of interest" description="Disordered" evidence="6">
    <location>
        <begin position="666"/>
        <end position="695"/>
    </location>
</feature>
<keyword evidence="3" id="KW-0238">DNA-binding</keyword>
<evidence type="ECO:0000259" key="7">
    <source>
        <dbReference type="SMART" id="SM00415"/>
    </source>
</evidence>
<evidence type="ECO:0000313" key="9">
    <source>
        <dbReference type="Proteomes" id="UP000030641"/>
    </source>
</evidence>
<dbReference type="PANTHER" id="PTHR10015">
    <property type="entry name" value="HEAT SHOCK TRANSCRIPTION FACTOR"/>
    <property type="match status" value="1"/>
</dbReference>
<proteinExistence type="inferred from homology"/>
<protein>
    <recommendedName>
        <fullName evidence="7">HSF-type DNA-binding domain-containing protein</fullName>
    </recommendedName>
</protein>
<organism evidence="8 9">
    <name type="scientific">Aureobasidium subglaciale (strain EXF-2481)</name>
    <name type="common">Aureobasidium pullulans var. subglaciale</name>
    <dbReference type="NCBI Taxonomy" id="1043005"/>
    <lineage>
        <taxon>Eukaryota</taxon>
        <taxon>Fungi</taxon>
        <taxon>Dikarya</taxon>
        <taxon>Ascomycota</taxon>
        <taxon>Pezizomycotina</taxon>
        <taxon>Dothideomycetes</taxon>
        <taxon>Dothideomycetidae</taxon>
        <taxon>Dothideales</taxon>
        <taxon>Saccotheciaceae</taxon>
        <taxon>Aureobasidium</taxon>
    </lineage>
</organism>
<dbReference type="OrthoDB" id="60033at2759"/>
<dbReference type="InterPro" id="IPR036388">
    <property type="entry name" value="WH-like_DNA-bd_sf"/>
</dbReference>
<feature type="compositionally biased region" description="Polar residues" evidence="6">
    <location>
        <begin position="440"/>
        <end position="456"/>
    </location>
</feature>
<keyword evidence="9" id="KW-1185">Reference proteome</keyword>
<dbReference type="GO" id="GO:0003700">
    <property type="term" value="F:DNA-binding transcription factor activity"/>
    <property type="evidence" value="ECO:0007669"/>
    <property type="project" value="InterPro"/>
</dbReference>
<keyword evidence="4" id="KW-0539">Nucleus</keyword>
<comment type="subcellular location">
    <subcellularLocation>
        <location evidence="1">Nucleus</location>
    </subcellularLocation>
</comment>
<evidence type="ECO:0000256" key="2">
    <source>
        <dbReference type="ARBA" id="ARBA00006403"/>
    </source>
</evidence>
<feature type="region of interest" description="Disordered" evidence="6">
    <location>
        <begin position="383"/>
        <end position="507"/>
    </location>
</feature>
<feature type="compositionally biased region" description="Polar residues" evidence="6">
    <location>
        <begin position="17"/>
        <end position="27"/>
    </location>
</feature>
<dbReference type="GeneID" id="25369561"/>
<feature type="region of interest" description="Disordered" evidence="6">
    <location>
        <begin position="711"/>
        <end position="773"/>
    </location>
</feature>
<evidence type="ECO:0000313" key="8">
    <source>
        <dbReference type="EMBL" id="KEQ96922.1"/>
    </source>
</evidence>
<dbReference type="RefSeq" id="XP_013345583.1">
    <property type="nucleotide sequence ID" value="XM_013490129.1"/>
</dbReference>
<gene>
    <name evidence="8" type="ORF">AUEXF2481DRAFT_620927</name>
</gene>
<dbReference type="HOGENOM" id="CLU_013966_0_0_1"/>
<feature type="compositionally biased region" description="Basic and acidic residues" evidence="6">
    <location>
        <begin position="272"/>
        <end position="288"/>
    </location>
</feature>
<sequence length="773" mass="84302">MQAQARSRKRAADGSAQDASYQYTQQVPDGAFGANDPLATYRNPLSNDVSNSFAEFAPFDNPGNNPAAAANFFPQQVPTSQAPNYGQAVAPPSNQLVRRNTNQQVARTPQRNQWSGNFANQTDRVWEDMEHEEEQDLDQKAAIAKKDAQAKRKQIPPFVQKLSSFLDSSNNTELIRWSDDGNSFIVLDEDEFARTLIPELFKHNNYASFVRQLNMYGFHKKVGLNANSMKAAEKKVKDPSVYWHEYFKRGRPDLLWLIQKPAAKSSGSKRKRDLDKREPGDSDDDQKNSPDAGDGAAGLMTTLPRQDMGNFRSELQKLQRQQSVISKMITSLKDQNEQFYRQATAFQALHDRHENSINAILTFLATFYNRSLDGHSGPPNLASFLSSASMPQQPQQQGSVFDMGDGDMNESNVNNPNNQLQRYQKPRPLLLPAPNPQNLSASPFSNATPSVRSSTSPGPAHQGQQPAQYGPHPPQPRPHQQQQPQRASVTPVVKDDAPTPDFINQYPENDDVMNLIHNVNASNSPNNGGGAGNYDINSALDHLQAVNSNSPLTPQQREDMLSMIAASGATGAGATAAQPGANNALMMPNPPSMPSLDALRQNKQHLDMLTKLQQEQDSKVADLAGRLQPLSPTGAIPGINANNFDELGNPGDFDLSSYINDPDDGYFNAFGPSDTTSAAQQSAYQSTSAPTQDVNDDLGFTWDYNQTGMSDDLFGDSGGGGGGTGVNDGNMSMDERSGRVVGSVSSAGTSPPDATRATAEDEETPSKRRKTNN</sequence>
<evidence type="ECO:0000256" key="6">
    <source>
        <dbReference type="SAM" id="MobiDB-lite"/>
    </source>
</evidence>
<dbReference type="OMA" id="QWGQNPP"/>
<name>A0A074YS30_AURSE</name>
<dbReference type="STRING" id="1043005.A0A074YS30"/>
<dbReference type="InParanoid" id="A0A074YS30"/>
<evidence type="ECO:0000256" key="4">
    <source>
        <dbReference type="ARBA" id="ARBA00023242"/>
    </source>
</evidence>